<dbReference type="Pfam" id="PF16732">
    <property type="entry name" value="ComP_DUS"/>
    <property type="match status" value="1"/>
</dbReference>
<keyword evidence="3" id="KW-1185">Reference proteome</keyword>
<dbReference type="Pfam" id="PF07963">
    <property type="entry name" value="N_methyl"/>
    <property type="match status" value="1"/>
</dbReference>
<dbReference type="PROSITE" id="PS00409">
    <property type="entry name" value="PROKAR_NTER_METHYL"/>
    <property type="match status" value="1"/>
</dbReference>
<dbReference type="STRING" id="76731.RD2015_984"/>
<dbReference type="GO" id="GO:0015627">
    <property type="term" value="C:type II protein secretion system complex"/>
    <property type="evidence" value="ECO:0007669"/>
    <property type="project" value="InterPro"/>
</dbReference>
<dbReference type="InterPro" id="IPR012902">
    <property type="entry name" value="N_methyl_site"/>
</dbReference>
<dbReference type="SUPFAM" id="SSF54523">
    <property type="entry name" value="Pili subunits"/>
    <property type="match status" value="1"/>
</dbReference>
<accession>A0A0U3LKR9</accession>
<gene>
    <name evidence="2" type="ORF">RD2015_984</name>
</gene>
<dbReference type="GO" id="GO:0043683">
    <property type="term" value="P:type IV pilus assembly"/>
    <property type="evidence" value="ECO:0007669"/>
    <property type="project" value="InterPro"/>
</dbReference>
<keyword evidence="1" id="KW-0488">Methylation</keyword>
<dbReference type="PANTHER" id="PTHR30093:SF47">
    <property type="entry name" value="TYPE IV PILUS NON-CORE MINOR PILIN PILE"/>
    <property type="match status" value="1"/>
</dbReference>
<dbReference type="PANTHER" id="PTHR30093">
    <property type="entry name" value="GENERAL SECRETION PATHWAY PROTEIN G"/>
    <property type="match status" value="1"/>
</dbReference>
<dbReference type="PRINTS" id="PR00813">
    <property type="entry name" value="BCTERIALGSPG"/>
</dbReference>
<dbReference type="Proteomes" id="UP000060699">
    <property type="component" value="Chromosome"/>
</dbReference>
<proteinExistence type="predicted"/>
<dbReference type="EMBL" id="CP013729">
    <property type="protein sequence ID" value="ALV05479.1"/>
    <property type="molecule type" value="Genomic_DNA"/>
</dbReference>
<dbReference type="GO" id="GO:0015628">
    <property type="term" value="P:protein secretion by the type II secretion system"/>
    <property type="evidence" value="ECO:0007669"/>
    <property type="project" value="InterPro"/>
</dbReference>
<evidence type="ECO:0000313" key="3">
    <source>
        <dbReference type="Proteomes" id="UP000060699"/>
    </source>
</evidence>
<evidence type="ECO:0000313" key="2">
    <source>
        <dbReference type="EMBL" id="ALV05479.1"/>
    </source>
</evidence>
<dbReference type="Gene3D" id="3.30.700.10">
    <property type="entry name" value="Glycoprotein, Type 4 Pilin"/>
    <property type="match status" value="1"/>
</dbReference>
<dbReference type="OrthoDB" id="8592370at2"/>
<protein>
    <submittedName>
        <fullName evidence="2">Fimbrial assembly protein</fullName>
    </submittedName>
</protein>
<dbReference type="AlphaFoldDB" id="A0A0U3LKR9"/>
<dbReference type="InterPro" id="IPR000983">
    <property type="entry name" value="Bac_GSPG_pilin"/>
</dbReference>
<organism evidence="2 3">
    <name type="scientific">Roseateles depolymerans</name>
    <dbReference type="NCBI Taxonomy" id="76731"/>
    <lineage>
        <taxon>Bacteria</taxon>
        <taxon>Pseudomonadati</taxon>
        <taxon>Pseudomonadota</taxon>
        <taxon>Betaproteobacteria</taxon>
        <taxon>Burkholderiales</taxon>
        <taxon>Sphaerotilaceae</taxon>
        <taxon>Roseateles</taxon>
    </lineage>
</organism>
<evidence type="ECO:0000256" key="1">
    <source>
        <dbReference type="ARBA" id="ARBA00022481"/>
    </source>
</evidence>
<dbReference type="RefSeq" id="WP_083525344.1">
    <property type="nucleotide sequence ID" value="NZ_CP013729.1"/>
</dbReference>
<name>A0A0U3LKR9_9BURK</name>
<dbReference type="NCBIfam" id="TIGR02532">
    <property type="entry name" value="IV_pilin_GFxxxE"/>
    <property type="match status" value="1"/>
</dbReference>
<reference evidence="2 3" key="1">
    <citation type="submission" date="2015-12" db="EMBL/GenBank/DDBJ databases">
        <title>Complete genome of Roseateles depolymerans KCTC 42856.</title>
        <authorList>
            <person name="Kim K.M."/>
        </authorList>
    </citation>
    <scope>NUCLEOTIDE SEQUENCE [LARGE SCALE GENOMIC DNA]</scope>
    <source>
        <strain evidence="2 3">KCTC 42856</strain>
    </source>
</reference>
<dbReference type="KEGG" id="rdp:RD2015_984"/>
<dbReference type="InterPro" id="IPR031982">
    <property type="entry name" value="PilE-like"/>
</dbReference>
<dbReference type="InterPro" id="IPR045584">
    <property type="entry name" value="Pilin-like"/>
</dbReference>
<sequence length="167" mass="17732">MAGTLQSKIGRLTKAGQRGFTLIELMIVVAIIGVLVAIALPAYRDYVIRGSVTDAVTGLTNVRADMERYYQDYRTYQAVGTTASPPCLTSQTVGKFTISCQSSNLTATTYIISAVGSGNVNGFTYQVNQSDTKATTIASPAPAAWQVSCPLTSNGTKWITKKGDSCT</sequence>